<name>A0A1I7RS14_BURXY</name>
<dbReference type="InterPro" id="IPR007284">
    <property type="entry name" value="Ground-like_dom"/>
</dbReference>
<sequence length="97" mass="11344">MVVFIVPKPIRSIQEHQRRKRSLNDVRCNHSKIRSLIKKIDTQNPRNGIKMLKRDITRHLGLPVNVVCSISEIVFDVSTDTYCQYSVNNLHCLVFLR</sequence>
<accession>A0A1I7RS14</accession>
<dbReference type="WBParaSite" id="BXY_0351700.1">
    <property type="protein sequence ID" value="BXY_0351700.1"/>
    <property type="gene ID" value="BXY_0351700"/>
</dbReference>
<organism evidence="2 3">
    <name type="scientific">Bursaphelenchus xylophilus</name>
    <name type="common">Pinewood nematode worm</name>
    <name type="synonym">Aphelenchoides xylophilus</name>
    <dbReference type="NCBI Taxonomy" id="6326"/>
    <lineage>
        <taxon>Eukaryota</taxon>
        <taxon>Metazoa</taxon>
        <taxon>Ecdysozoa</taxon>
        <taxon>Nematoda</taxon>
        <taxon>Chromadorea</taxon>
        <taxon>Rhabditida</taxon>
        <taxon>Tylenchina</taxon>
        <taxon>Tylenchomorpha</taxon>
        <taxon>Aphelenchoidea</taxon>
        <taxon>Aphelenchoididae</taxon>
        <taxon>Bursaphelenchus</taxon>
    </lineage>
</organism>
<reference evidence="3" key="1">
    <citation type="submission" date="2016-11" db="UniProtKB">
        <authorList>
            <consortium name="WormBaseParasite"/>
        </authorList>
    </citation>
    <scope>IDENTIFICATION</scope>
</reference>
<proteinExistence type="predicted"/>
<dbReference type="Pfam" id="PF04155">
    <property type="entry name" value="Ground-like"/>
    <property type="match status" value="1"/>
</dbReference>
<feature type="domain" description="Ground-like" evidence="1">
    <location>
        <begin position="25"/>
        <end position="95"/>
    </location>
</feature>
<protein>
    <submittedName>
        <fullName evidence="3">Ground-like domain-containing protein</fullName>
    </submittedName>
</protein>
<evidence type="ECO:0000313" key="3">
    <source>
        <dbReference type="WBParaSite" id="BXY_0351700.1"/>
    </source>
</evidence>
<dbReference type="Proteomes" id="UP000095284">
    <property type="component" value="Unplaced"/>
</dbReference>
<evidence type="ECO:0000313" key="2">
    <source>
        <dbReference type="Proteomes" id="UP000095284"/>
    </source>
</evidence>
<evidence type="ECO:0000259" key="1">
    <source>
        <dbReference type="Pfam" id="PF04155"/>
    </source>
</evidence>
<dbReference type="AlphaFoldDB" id="A0A1I7RS14"/>